<evidence type="ECO:0000256" key="15">
    <source>
        <dbReference type="HAMAP-Rule" id="MF_00283"/>
    </source>
</evidence>
<dbReference type="GO" id="GO:0000049">
    <property type="term" value="F:tRNA binding"/>
    <property type="evidence" value="ECO:0007669"/>
    <property type="project" value="UniProtKB-UniRule"/>
</dbReference>
<dbReference type="InterPro" id="IPR004532">
    <property type="entry name" value="Phe-tRNA-ligase_IIc_bsu_bact"/>
</dbReference>
<dbReference type="CDD" id="cd02796">
    <property type="entry name" value="tRNA_bind_bactPheRS"/>
    <property type="match status" value="1"/>
</dbReference>
<dbReference type="InterPro" id="IPR033714">
    <property type="entry name" value="tRNA_bind_bactPheRS"/>
</dbReference>
<dbReference type="Pfam" id="PF03147">
    <property type="entry name" value="FDX-ACB"/>
    <property type="match status" value="1"/>
</dbReference>
<dbReference type="Pfam" id="PF01588">
    <property type="entry name" value="tRNA_bind"/>
    <property type="match status" value="1"/>
</dbReference>
<dbReference type="GO" id="GO:0005524">
    <property type="term" value="F:ATP binding"/>
    <property type="evidence" value="ECO:0007669"/>
    <property type="project" value="UniProtKB-UniRule"/>
</dbReference>
<keyword evidence="10 15" id="KW-0460">Magnesium</keyword>
<dbReference type="Pfam" id="PF03484">
    <property type="entry name" value="B5"/>
    <property type="match status" value="1"/>
</dbReference>
<dbReference type="Pfam" id="PF03483">
    <property type="entry name" value="B3_4"/>
    <property type="match status" value="1"/>
</dbReference>
<comment type="caution">
    <text evidence="20">The sequence shown here is derived from an EMBL/GenBank/DDBJ whole genome shotgun (WGS) entry which is preliminary data.</text>
</comment>
<dbReference type="SMART" id="SM00896">
    <property type="entry name" value="FDX-ACB"/>
    <property type="match status" value="1"/>
</dbReference>
<evidence type="ECO:0000256" key="8">
    <source>
        <dbReference type="ARBA" id="ARBA00022741"/>
    </source>
</evidence>
<evidence type="ECO:0000256" key="3">
    <source>
        <dbReference type="ARBA" id="ARBA00011209"/>
    </source>
</evidence>
<dbReference type="HAMAP" id="MF_00283">
    <property type="entry name" value="Phe_tRNA_synth_beta1"/>
    <property type="match status" value="1"/>
</dbReference>
<evidence type="ECO:0000256" key="13">
    <source>
        <dbReference type="ARBA" id="ARBA00023146"/>
    </source>
</evidence>
<accession>A0A562INW6</accession>
<evidence type="ECO:0000256" key="10">
    <source>
        <dbReference type="ARBA" id="ARBA00022842"/>
    </source>
</evidence>
<comment type="subcellular location">
    <subcellularLocation>
        <location evidence="1 15">Cytoplasm</location>
    </subcellularLocation>
</comment>
<feature type="binding site" evidence="15">
    <location>
        <position position="479"/>
    </location>
    <ligand>
        <name>Mg(2+)</name>
        <dbReference type="ChEBI" id="CHEBI:18420"/>
        <note>shared with alpha subunit</note>
    </ligand>
</feature>
<evidence type="ECO:0000256" key="2">
    <source>
        <dbReference type="ARBA" id="ARBA00008653"/>
    </source>
</evidence>
<dbReference type="GO" id="GO:0000287">
    <property type="term" value="F:magnesium ion binding"/>
    <property type="evidence" value="ECO:0007669"/>
    <property type="project" value="UniProtKB-UniRule"/>
</dbReference>
<comment type="catalytic activity">
    <reaction evidence="14 15">
        <text>tRNA(Phe) + L-phenylalanine + ATP = L-phenylalanyl-tRNA(Phe) + AMP + diphosphate + H(+)</text>
        <dbReference type="Rhea" id="RHEA:19413"/>
        <dbReference type="Rhea" id="RHEA-COMP:9668"/>
        <dbReference type="Rhea" id="RHEA-COMP:9699"/>
        <dbReference type="ChEBI" id="CHEBI:15378"/>
        <dbReference type="ChEBI" id="CHEBI:30616"/>
        <dbReference type="ChEBI" id="CHEBI:33019"/>
        <dbReference type="ChEBI" id="CHEBI:58095"/>
        <dbReference type="ChEBI" id="CHEBI:78442"/>
        <dbReference type="ChEBI" id="CHEBI:78531"/>
        <dbReference type="ChEBI" id="CHEBI:456215"/>
        <dbReference type="EC" id="6.1.1.20"/>
    </reaction>
</comment>
<dbReference type="SMART" id="SM00874">
    <property type="entry name" value="B5"/>
    <property type="match status" value="1"/>
</dbReference>
<dbReference type="Gene3D" id="3.30.70.380">
    <property type="entry name" value="Ferrodoxin-fold anticodon-binding domain"/>
    <property type="match status" value="1"/>
</dbReference>
<keyword evidence="4 15" id="KW-0963">Cytoplasm</keyword>
<dbReference type="NCBIfam" id="TIGR00472">
    <property type="entry name" value="pheT_bact"/>
    <property type="match status" value="1"/>
</dbReference>
<dbReference type="GO" id="GO:0004826">
    <property type="term" value="F:phenylalanine-tRNA ligase activity"/>
    <property type="evidence" value="ECO:0007669"/>
    <property type="project" value="UniProtKB-UniRule"/>
</dbReference>
<dbReference type="InterPro" id="IPR045060">
    <property type="entry name" value="Phe-tRNA-ligase_IIc_bsu"/>
</dbReference>
<dbReference type="PANTHER" id="PTHR10947:SF0">
    <property type="entry name" value="PHENYLALANINE--TRNA LIGASE BETA SUBUNIT"/>
    <property type="match status" value="1"/>
</dbReference>
<dbReference type="InterPro" id="IPR020825">
    <property type="entry name" value="Phe-tRNA_synthase-like_B3/B4"/>
</dbReference>
<evidence type="ECO:0000256" key="5">
    <source>
        <dbReference type="ARBA" id="ARBA00022555"/>
    </source>
</evidence>
<gene>
    <name evidence="15" type="primary">pheT</name>
    <name evidence="20" type="ORF">JD78_01134</name>
</gene>
<dbReference type="Gene3D" id="3.30.56.10">
    <property type="match status" value="2"/>
</dbReference>
<sequence length="833" mass="87057">MKVPVSWLTEHVDIPAGTTVQELDDAFVRLGFEVEDVLRPPVTTGPLVVGRVLEIEELTGFKKPIRYCQVDVGEDASPGAGGRDVRGIVCGARNFAVGDLVVAALPGAVLPGDFAIAARTTYDHVSDGMICSVRELGIGEDHAGILVLGQDGSAPVGMEPGTPAHAVLGLDDVVFDLEVTPDRGYAMSLRGIARDLAAALGVEWRDPAALTPPAWSGAPAWQVTVADAHRCDRFSMVAMEGLDPAAPSPWALRRRLAQCGIRSISLAVDVTNYVMLELGQPMHAFDRDTVTGPIAVRRARAGERLTTLDGVVRALTDDDLLIADDSGPIGLAGVMGGASTEIGDTTTAVLLEAAHWEPTGISRGVRRHKLPSEAAKRFERGTDPDVTVVALARAAGLLAEHGGATVVGAPVDLDTRAPRPVIPLDAALPGRIAGVAYPPSQVVEVLQAIGATVDGDGQQLQVTPPSWRADLTDPADLVEEVVRAVGFDEIPSVLPTAPPGRGLTEGQRRRRSIGRALADAGYVEAPSYPFVGVSQLDALGLPDDDERRTLITLRNPLSEEAPALRTTLLPGLLATLARNLARGQRDLSVFEHGAVFPGGLTGAAPVPGVDTRPDDATLAALLGAVPAQPFHVGVALTGQREPRGWWGPGRAAGWADAVQAARTVADAAGVGLTVRAGQRAPWHPGRCAELVADGRVVGYAGELHPRVCAALELPARTSVMELDVDALPAAGVPVGPHVSSFPPVHMDAALVVPEEQPEADVRRALAEGAGELLEELRLFDVYAGSQVPAGHRSLAYAFTFRAPDRTLTGEEAKAAFDRAVALAGEAVGAVLRG</sequence>
<evidence type="ECO:0000256" key="16">
    <source>
        <dbReference type="PROSITE-ProRule" id="PRU00209"/>
    </source>
</evidence>
<evidence type="ECO:0000259" key="18">
    <source>
        <dbReference type="PROSITE" id="PS51447"/>
    </source>
</evidence>
<keyword evidence="21" id="KW-1185">Reference proteome</keyword>
<keyword evidence="12 15" id="KW-0648">Protein biosynthesis</keyword>
<evidence type="ECO:0000259" key="17">
    <source>
        <dbReference type="PROSITE" id="PS50886"/>
    </source>
</evidence>
<dbReference type="InterPro" id="IPR005146">
    <property type="entry name" value="B3/B4_tRNA-bd"/>
</dbReference>
<keyword evidence="9 15" id="KW-0067">ATP-binding</keyword>
<dbReference type="EMBL" id="VLKF01000001">
    <property type="protein sequence ID" value="TWH72618.1"/>
    <property type="molecule type" value="Genomic_DNA"/>
</dbReference>
<dbReference type="SUPFAM" id="SSF54991">
    <property type="entry name" value="Anticodon-binding domain of PheRS"/>
    <property type="match status" value="1"/>
</dbReference>
<dbReference type="PROSITE" id="PS50886">
    <property type="entry name" value="TRBD"/>
    <property type="match status" value="1"/>
</dbReference>
<dbReference type="PANTHER" id="PTHR10947">
    <property type="entry name" value="PHENYLALANYL-TRNA SYNTHETASE BETA CHAIN AND LEUCINE-RICH REPEAT-CONTAINING PROTEIN 47"/>
    <property type="match status" value="1"/>
</dbReference>
<comment type="similarity">
    <text evidence="2 15">Belongs to the phenylalanyl-tRNA synthetase beta subunit family. Type 1 subfamily.</text>
</comment>
<dbReference type="InterPro" id="IPR012340">
    <property type="entry name" value="NA-bd_OB-fold"/>
</dbReference>
<feature type="domain" description="B5" evidence="19">
    <location>
        <begin position="417"/>
        <end position="492"/>
    </location>
</feature>
<keyword evidence="6 15" id="KW-0436">Ligase</keyword>
<evidence type="ECO:0000256" key="6">
    <source>
        <dbReference type="ARBA" id="ARBA00022598"/>
    </source>
</evidence>
<keyword evidence="5 16" id="KW-0820">tRNA-binding</keyword>
<comment type="cofactor">
    <cofactor evidence="15">
        <name>Mg(2+)</name>
        <dbReference type="ChEBI" id="CHEBI:18420"/>
    </cofactor>
    <text evidence="15">Binds 2 magnesium ions per tetramer.</text>
</comment>
<dbReference type="PROSITE" id="PS51483">
    <property type="entry name" value="B5"/>
    <property type="match status" value="1"/>
</dbReference>
<dbReference type="GO" id="GO:0009328">
    <property type="term" value="C:phenylalanine-tRNA ligase complex"/>
    <property type="evidence" value="ECO:0007669"/>
    <property type="project" value="TreeGrafter"/>
</dbReference>
<dbReference type="InterPro" id="IPR005147">
    <property type="entry name" value="tRNA_synthase_B5-dom"/>
</dbReference>
<dbReference type="Gene3D" id="3.30.930.10">
    <property type="entry name" value="Bira Bifunctional Protein, Domain 2"/>
    <property type="match status" value="1"/>
</dbReference>
<evidence type="ECO:0000313" key="21">
    <source>
        <dbReference type="Proteomes" id="UP000321490"/>
    </source>
</evidence>
<organism evidence="20 21">
    <name type="scientific">Modestobacter roseus</name>
    <dbReference type="NCBI Taxonomy" id="1181884"/>
    <lineage>
        <taxon>Bacteria</taxon>
        <taxon>Bacillati</taxon>
        <taxon>Actinomycetota</taxon>
        <taxon>Actinomycetes</taxon>
        <taxon>Geodermatophilales</taxon>
        <taxon>Geodermatophilaceae</taxon>
        <taxon>Modestobacter</taxon>
    </lineage>
</organism>
<dbReference type="InterPro" id="IPR036690">
    <property type="entry name" value="Fdx_antiC-bd_sf"/>
</dbReference>
<feature type="binding site" evidence="15">
    <location>
        <position position="470"/>
    </location>
    <ligand>
        <name>Mg(2+)</name>
        <dbReference type="ChEBI" id="CHEBI:18420"/>
        <note>shared with alpha subunit</note>
    </ligand>
</feature>
<evidence type="ECO:0000256" key="11">
    <source>
        <dbReference type="ARBA" id="ARBA00022884"/>
    </source>
</evidence>
<dbReference type="Proteomes" id="UP000321490">
    <property type="component" value="Unassembled WGS sequence"/>
</dbReference>
<keyword evidence="11 16" id="KW-0694">RNA-binding</keyword>
<dbReference type="SUPFAM" id="SSF55681">
    <property type="entry name" value="Class II aaRS and biotin synthetases"/>
    <property type="match status" value="1"/>
</dbReference>
<evidence type="ECO:0000256" key="4">
    <source>
        <dbReference type="ARBA" id="ARBA00022490"/>
    </source>
</evidence>
<dbReference type="Gene3D" id="3.50.40.10">
    <property type="entry name" value="Phenylalanyl-trna Synthetase, Chain B, domain 3"/>
    <property type="match status" value="1"/>
</dbReference>
<name>A0A562INW6_9ACTN</name>
<dbReference type="SUPFAM" id="SSF46955">
    <property type="entry name" value="Putative DNA-binding domain"/>
    <property type="match status" value="1"/>
</dbReference>
<keyword evidence="8 15" id="KW-0547">Nucleotide-binding</keyword>
<keyword evidence="7 15" id="KW-0479">Metal-binding</keyword>
<reference evidence="20 21" key="1">
    <citation type="submission" date="2019-07" db="EMBL/GenBank/DDBJ databases">
        <title>R&amp;d 2014.</title>
        <authorList>
            <person name="Klenk H.-P."/>
        </authorList>
    </citation>
    <scope>NUCLEOTIDE SEQUENCE [LARGE SCALE GENOMIC DNA]</scope>
    <source>
        <strain evidence="20 21">DSM 45764</strain>
    </source>
</reference>
<dbReference type="RefSeq" id="WP_153362127.1">
    <property type="nucleotide sequence ID" value="NZ_ML762529.1"/>
</dbReference>
<evidence type="ECO:0000256" key="12">
    <source>
        <dbReference type="ARBA" id="ARBA00022917"/>
    </source>
</evidence>
<feature type="domain" description="FDX-ACB" evidence="18">
    <location>
        <begin position="739"/>
        <end position="832"/>
    </location>
</feature>
<proteinExistence type="inferred from homology"/>
<dbReference type="SMART" id="SM00873">
    <property type="entry name" value="B3_4"/>
    <property type="match status" value="1"/>
</dbReference>
<dbReference type="PROSITE" id="PS51447">
    <property type="entry name" value="FDX_ACB"/>
    <property type="match status" value="1"/>
</dbReference>
<dbReference type="InterPro" id="IPR002547">
    <property type="entry name" value="tRNA-bd_dom"/>
</dbReference>
<dbReference type="InterPro" id="IPR005121">
    <property type="entry name" value="Fdx_antiC-bd"/>
</dbReference>
<evidence type="ECO:0000256" key="7">
    <source>
        <dbReference type="ARBA" id="ARBA00022723"/>
    </source>
</evidence>
<protein>
    <recommendedName>
        <fullName evidence="15">Phenylalanine--tRNA ligase beta subunit</fullName>
        <ecNumber evidence="15">6.1.1.20</ecNumber>
    </recommendedName>
    <alternativeName>
        <fullName evidence="15">Phenylalanyl-tRNA synthetase beta subunit</fullName>
        <shortName evidence="15">PheRS</shortName>
    </alternativeName>
</protein>
<evidence type="ECO:0000256" key="9">
    <source>
        <dbReference type="ARBA" id="ARBA00022840"/>
    </source>
</evidence>
<dbReference type="Pfam" id="PF17759">
    <property type="entry name" value="tRNA_synthFbeta"/>
    <property type="match status" value="1"/>
</dbReference>
<dbReference type="AlphaFoldDB" id="A0A562INW6"/>
<dbReference type="FunFam" id="3.30.930.10:FF:000130">
    <property type="entry name" value="Phenylalanine--tRNA ligase beta subunit"/>
    <property type="match status" value="1"/>
</dbReference>
<dbReference type="CDD" id="cd00769">
    <property type="entry name" value="PheRS_beta_core"/>
    <property type="match status" value="1"/>
</dbReference>
<evidence type="ECO:0000313" key="20">
    <source>
        <dbReference type="EMBL" id="TWH72618.1"/>
    </source>
</evidence>
<evidence type="ECO:0000259" key="19">
    <source>
        <dbReference type="PROSITE" id="PS51483"/>
    </source>
</evidence>
<dbReference type="SUPFAM" id="SSF56037">
    <property type="entry name" value="PheT/TilS domain"/>
    <property type="match status" value="1"/>
</dbReference>
<comment type="subunit">
    <text evidence="3 15">Tetramer of two alpha and two beta subunits.</text>
</comment>
<dbReference type="SUPFAM" id="SSF50249">
    <property type="entry name" value="Nucleic acid-binding proteins"/>
    <property type="match status" value="1"/>
</dbReference>
<feature type="binding site" evidence="15">
    <location>
        <position position="476"/>
    </location>
    <ligand>
        <name>Mg(2+)</name>
        <dbReference type="ChEBI" id="CHEBI:18420"/>
        <note>shared with alpha subunit</note>
    </ligand>
</feature>
<dbReference type="EC" id="6.1.1.20" evidence="15"/>
<dbReference type="GO" id="GO:0006432">
    <property type="term" value="P:phenylalanyl-tRNA aminoacylation"/>
    <property type="evidence" value="ECO:0007669"/>
    <property type="project" value="UniProtKB-UniRule"/>
</dbReference>
<dbReference type="InterPro" id="IPR009061">
    <property type="entry name" value="DNA-bd_dom_put_sf"/>
</dbReference>
<evidence type="ECO:0000256" key="14">
    <source>
        <dbReference type="ARBA" id="ARBA00049255"/>
    </source>
</evidence>
<evidence type="ECO:0000256" key="1">
    <source>
        <dbReference type="ARBA" id="ARBA00004496"/>
    </source>
</evidence>
<dbReference type="OrthoDB" id="9805455at2"/>
<dbReference type="InterPro" id="IPR041616">
    <property type="entry name" value="PheRS_beta_core"/>
</dbReference>
<dbReference type="InterPro" id="IPR045864">
    <property type="entry name" value="aa-tRNA-synth_II/BPL/LPL"/>
</dbReference>
<feature type="binding site" evidence="15">
    <location>
        <position position="480"/>
    </location>
    <ligand>
        <name>Mg(2+)</name>
        <dbReference type="ChEBI" id="CHEBI:18420"/>
        <note>shared with alpha subunit</note>
    </ligand>
</feature>
<keyword evidence="13 15" id="KW-0030">Aminoacyl-tRNA synthetase</keyword>
<dbReference type="Gene3D" id="2.40.50.140">
    <property type="entry name" value="Nucleic acid-binding proteins"/>
    <property type="match status" value="1"/>
</dbReference>
<feature type="domain" description="TRNA-binding" evidence="17">
    <location>
        <begin position="41"/>
        <end position="161"/>
    </location>
</feature>